<proteinExistence type="predicted"/>
<dbReference type="AlphaFoldDB" id="A0A811PTY3"/>
<accession>A0A811PTY3</accession>
<dbReference type="Proteomes" id="UP000604825">
    <property type="component" value="Unassembled WGS sequence"/>
</dbReference>
<reference evidence="1" key="1">
    <citation type="submission" date="2020-10" db="EMBL/GenBank/DDBJ databases">
        <authorList>
            <person name="Han B."/>
            <person name="Lu T."/>
            <person name="Zhao Q."/>
            <person name="Huang X."/>
            <person name="Zhao Y."/>
        </authorList>
    </citation>
    <scope>NUCLEOTIDE SEQUENCE</scope>
</reference>
<organism evidence="1 2">
    <name type="scientific">Miscanthus lutarioriparius</name>
    <dbReference type="NCBI Taxonomy" id="422564"/>
    <lineage>
        <taxon>Eukaryota</taxon>
        <taxon>Viridiplantae</taxon>
        <taxon>Streptophyta</taxon>
        <taxon>Embryophyta</taxon>
        <taxon>Tracheophyta</taxon>
        <taxon>Spermatophyta</taxon>
        <taxon>Magnoliopsida</taxon>
        <taxon>Liliopsida</taxon>
        <taxon>Poales</taxon>
        <taxon>Poaceae</taxon>
        <taxon>PACMAD clade</taxon>
        <taxon>Panicoideae</taxon>
        <taxon>Andropogonodae</taxon>
        <taxon>Andropogoneae</taxon>
        <taxon>Saccharinae</taxon>
        <taxon>Miscanthus</taxon>
    </lineage>
</organism>
<protein>
    <submittedName>
        <fullName evidence="1">Uncharacterized protein</fullName>
    </submittedName>
</protein>
<dbReference type="EMBL" id="CAJGYO010000007">
    <property type="protein sequence ID" value="CAD6247401.1"/>
    <property type="molecule type" value="Genomic_DNA"/>
</dbReference>
<keyword evidence="2" id="KW-1185">Reference proteome</keyword>
<name>A0A811PTY3_9POAL</name>
<evidence type="ECO:0000313" key="1">
    <source>
        <dbReference type="EMBL" id="CAD6247401.1"/>
    </source>
</evidence>
<evidence type="ECO:0000313" key="2">
    <source>
        <dbReference type="Proteomes" id="UP000604825"/>
    </source>
</evidence>
<gene>
    <name evidence="1" type="ORF">NCGR_LOCUS31599</name>
</gene>
<dbReference type="OrthoDB" id="618331at2759"/>
<comment type="caution">
    <text evidence="1">The sequence shown here is derived from an EMBL/GenBank/DDBJ whole genome shotgun (WGS) entry which is preliminary data.</text>
</comment>
<sequence length="87" mass="9883">MAPVPCRRDKEIQSLKPDIQQITETHQGFDSSYSYYGILDDLLTFQCVDDKSLPSVYPSCALCDNQFSDTYLFTEQKNVNAYGEQAS</sequence>